<dbReference type="Proteomes" id="UP001399917">
    <property type="component" value="Unassembled WGS sequence"/>
</dbReference>
<accession>A0ABP7KF29</accession>
<name>A0ABP7KF29_9RHOB</name>
<proteinExistence type="predicted"/>
<reference evidence="2" key="1">
    <citation type="journal article" date="2019" name="Int. J. Syst. Evol. Microbiol.">
        <title>The Global Catalogue of Microorganisms (GCM) 10K type strain sequencing project: providing services to taxonomists for standard genome sequencing and annotation.</title>
        <authorList>
            <consortium name="The Broad Institute Genomics Platform"/>
            <consortium name="The Broad Institute Genome Sequencing Center for Infectious Disease"/>
            <person name="Wu L."/>
            <person name="Ma J."/>
        </authorList>
    </citation>
    <scope>NUCLEOTIDE SEQUENCE [LARGE SCALE GENOMIC DNA]</scope>
    <source>
        <strain evidence="2">JCM 17190</strain>
    </source>
</reference>
<sequence length="186" mass="20229">MALNGLTEWNTSLRIADLKGTRTHRFTIVPDAEHMNALAEELDISALRKMRFSGEIRPFGKSDWEIVATLGATVVQPCVATLAPVTTRIETPVERRYLAELNEEIDEDSDVEMPEDDTIEPLPATLNLSDLAAEALALALPDYPRADDGAPVSLQVTEAGKEAMTDADAKPFAALKALRDKLGKDG</sequence>
<keyword evidence="2" id="KW-1185">Reference proteome</keyword>
<dbReference type="InterPro" id="IPR003772">
    <property type="entry name" value="YceD"/>
</dbReference>
<protein>
    <submittedName>
        <fullName evidence="1">DUF177 domain-containing protein</fullName>
    </submittedName>
</protein>
<organism evidence="1 2">
    <name type="scientific">Celeribacter arenosi</name>
    <dbReference type="NCBI Taxonomy" id="792649"/>
    <lineage>
        <taxon>Bacteria</taxon>
        <taxon>Pseudomonadati</taxon>
        <taxon>Pseudomonadota</taxon>
        <taxon>Alphaproteobacteria</taxon>
        <taxon>Rhodobacterales</taxon>
        <taxon>Roseobacteraceae</taxon>
        <taxon>Celeribacter</taxon>
    </lineage>
</organism>
<evidence type="ECO:0000313" key="2">
    <source>
        <dbReference type="Proteomes" id="UP001399917"/>
    </source>
</evidence>
<dbReference type="Pfam" id="PF02620">
    <property type="entry name" value="YceD"/>
    <property type="match status" value="1"/>
</dbReference>
<gene>
    <name evidence="1" type="ORF">GCM10022404_25750</name>
</gene>
<dbReference type="RefSeq" id="WP_344847693.1">
    <property type="nucleotide sequence ID" value="NZ_BAABDF010000007.1"/>
</dbReference>
<evidence type="ECO:0000313" key="1">
    <source>
        <dbReference type="EMBL" id="GAA3874766.1"/>
    </source>
</evidence>
<comment type="caution">
    <text evidence="1">The sequence shown here is derived from an EMBL/GenBank/DDBJ whole genome shotgun (WGS) entry which is preliminary data.</text>
</comment>
<dbReference type="EMBL" id="BAABDF010000007">
    <property type="protein sequence ID" value="GAA3874766.1"/>
    <property type="molecule type" value="Genomic_DNA"/>
</dbReference>